<keyword evidence="6 8" id="KW-0472">Membrane</keyword>
<dbReference type="SMART" id="SM01320">
    <property type="entry name" value="TRP_N"/>
    <property type="match status" value="1"/>
</dbReference>
<proteinExistence type="inferred from homology"/>
<evidence type="ECO:0000256" key="5">
    <source>
        <dbReference type="ARBA" id="ARBA00022989"/>
    </source>
</evidence>
<protein>
    <submittedName>
        <fullName evidence="11">Calcium spray protein</fullName>
    </submittedName>
</protein>
<reference evidence="11 12" key="1">
    <citation type="journal article" date="2024" name="IMA Fungus">
        <title>Apiospora arundinis, a panoply of carbohydrate-active enzymes and secondary metabolites.</title>
        <authorList>
            <person name="Sorensen T."/>
            <person name="Petersen C."/>
            <person name="Muurmann A.T."/>
            <person name="Christiansen J.V."/>
            <person name="Brundto M.L."/>
            <person name="Overgaard C.K."/>
            <person name="Boysen A.T."/>
            <person name="Wollenberg R.D."/>
            <person name="Larsen T.O."/>
            <person name="Sorensen J.L."/>
            <person name="Nielsen K.L."/>
            <person name="Sondergaard T.E."/>
        </authorList>
    </citation>
    <scope>NUCLEOTIDE SEQUENCE [LARGE SCALE GENOMIC DNA]</scope>
    <source>
        <strain evidence="11 12">AAU 773</strain>
    </source>
</reference>
<feature type="domain" description="ML-like" evidence="10">
    <location>
        <begin position="32"/>
        <end position="175"/>
    </location>
</feature>
<evidence type="ECO:0000256" key="6">
    <source>
        <dbReference type="ARBA" id="ARBA00023136"/>
    </source>
</evidence>
<feature type="transmembrane region" description="Helical" evidence="8">
    <location>
        <begin position="429"/>
        <end position="450"/>
    </location>
</feature>
<dbReference type="InterPro" id="IPR040241">
    <property type="entry name" value="TRP_Flc/Pkd2-like"/>
</dbReference>
<evidence type="ECO:0000256" key="2">
    <source>
        <dbReference type="ARBA" id="ARBA00010642"/>
    </source>
</evidence>
<dbReference type="InterPro" id="IPR010308">
    <property type="entry name" value="TRP_C"/>
</dbReference>
<organism evidence="11 12">
    <name type="scientific">Apiospora arundinis</name>
    <dbReference type="NCBI Taxonomy" id="335852"/>
    <lineage>
        <taxon>Eukaryota</taxon>
        <taxon>Fungi</taxon>
        <taxon>Dikarya</taxon>
        <taxon>Ascomycota</taxon>
        <taxon>Pezizomycotina</taxon>
        <taxon>Sordariomycetes</taxon>
        <taxon>Xylariomycetidae</taxon>
        <taxon>Amphisphaeriales</taxon>
        <taxon>Apiosporaceae</taxon>
        <taxon>Apiospora</taxon>
    </lineage>
</organism>
<keyword evidence="3 8" id="KW-0812">Transmembrane</keyword>
<sequence length="738" mass="80160">MVSFGSTLVFFSALVGLTTAQANAQPTKLPSRVLESTSLVTCQENSGFQASKFHVIFNPETGKINVDLIATSSIEGNAVFDVQVSAYGYPIQTLIVNPCDVGFRGLCPMVSGRFGDNPFSVDVPGDALSKIPGIAYTFPDLDAKVRILVNMTSGDRNGQTVACLDARISNGKTVDLLGVKWASAVVAFLALISSAVISGLGYTNAASHVAANAVSLFGYFQAQAMAGLCGMPLPPIVQAWTQDFQWSMGLVKLGFMQDIFTWYQRATGGEASRLLDTLRSVSVAVQKRSLDVAEPATKVMSRAAAMLPRAAANVGIISKRANVATASGSYVVYGIQRAGFQAKIESTNIFMTALIMFCVIMAFTIIAVVAWKFLCEIIFKKSNKFSDFRHGWQVVLKGVLFRITLLGYPLIAVFCLWELTQNDSPAEMVLAVAFFLLITASLIWATWTVMRIARRSVALFKNPAYTLFSDLTTLNKWGFLYIQYRASAYYFTLPAMGYIFVKACFIAFGQKSGVAQAVGLLLIEAAALIANSVLRPWMDKTTNSFNIAISVVNFLNAIFLLIFTSVFDQPPLMTGIVGIIFWILNAAFTLVLLLMIIITTVMLLFKNNPDARYQFMADDRTSFMKSGTNLHTYNELDALAATARGGEKPKAGSGLDLDDDEYEPTQSDRLRHSANSPSDGGRRSMDARAHQKHGLLRGEEPSISSMSSADRGAHNASPAVPGVPKTSTPWQRGAGYEH</sequence>
<comment type="similarity">
    <text evidence="2">Belongs to the transient receptor potential (TRP) ion channel family.</text>
</comment>
<evidence type="ECO:0000313" key="11">
    <source>
        <dbReference type="EMBL" id="KAK8856153.1"/>
    </source>
</evidence>
<accession>A0ABR2I1F0</accession>
<feature type="transmembrane region" description="Helical" evidence="8">
    <location>
        <begin position="579"/>
        <end position="605"/>
    </location>
</feature>
<feature type="transmembrane region" description="Helical" evidence="8">
    <location>
        <begin position="349"/>
        <end position="374"/>
    </location>
</feature>
<name>A0ABR2I1F0_9PEZI</name>
<dbReference type="EMBL" id="JAPCWZ010000007">
    <property type="protein sequence ID" value="KAK8856153.1"/>
    <property type="molecule type" value="Genomic_DNA"/>
</dbReference>
<feature type="transmembrane region" description="Helical" evidence="8">
    <location>
        <begin position="546"/>
        <end position="567"/>
    </location>
</feature>
<keyword evidence="12" id="KW-1185">Reference proteome</keyword>
<dbReference type="PANTHER" id="PTHR31145">
    <property type="entry name" value="INTEGRAL MEMBRANE PROTEIN (AFU_ORTHOLOGUE AFUA_7G01610)"/>
    <property type="match status" value="1"/>
</dbReference>
<feature type="transmembrane region" description="Helical" evidence="8">
    <location>
        <begin position="394"/>
        <end position="417"/>
    </location>
</feature>
<evidence type="ECO:0000256" key="4">
    <source>
        <dbReference type="ARBA" id="ARBA00022729"/>
    </source>
</evidence>
<dbReference type="Pfam" id="PF06011">
    <property type="entry name" value="TRP"/>
    <property type="match status" value="1"/>
</dbReference>
<evidence type="ECO:0000256" key="9">
    <source>
        <dbReference type="SAM" id="SignalP"/>
    </source>
</evidence>
<dbReference type="InterPro" id="IPR032800">
    <property type="entry name" value="TRP_N"/>
</dbReference>
<gene>
    <name evidence="11" type="ORF">PGQ11_012065</name>
</gene>
<feature type="transmembrane region" description="Helical" evidence="8">
    <location>
        <begin position="488"/>
        <end position="508"/>
    </location>
</feature>
<keyword evidence="4 9" id="KW-0732">Signal</keyword>
<dbReference type="Proteomes" id="UP001390339">
    <property type="component" value="Unassembled WGS sequence"/>
</dbReference>
<keyword evidence="5 8" id="KW-1133">Transmembrane helix</keyword>
<dbReference type="Pfam" id="PF14558">
    <property type="entry name" value="TRP_N"/>
    <property type="match status" value="1"/>
</dbReference>
<evidence type="ECO:0000313" key="12">
    <source>
        <dbReference type="Proteomes" id="UP001390339"/>
    </source>
</evidence>
<evidence type="ECO:0000256" key="8">
    <source>
        <dbReference type="SAM" id="Phobius"/>
    </source>
</evidence>
<comment type="subcellular location">
    <subcellularLocation>
        <location evidence="1">Membrane</location>
        <topology evidence="1">Multi-pass membrane protein</topology>
    </subcellularLocation>
</comment>
<evidence type="ECO:0000256" key="7">
    <source>
        <dbReference type="SAM" id="MobiDB-lite"/>
    </source>
</evidence>
<comment type="caution">
    <text evidence="11">The sequence shown here is derived from an EMBL/GenBank/DDBJ whole genome shotgun (WGS) entry which is preliminary data.</text>
</comment>
<feature type="region of interest" description="Disordered" evidence="7">
    <location>
        <begin position="644"/>
        <end position="738"/>
    </location>
</feature>
<feature type="chain" id="PRO_5045830708" evidence="9">
    <location>
        <begin position="21"/>
        <end position="738"/>
    </location>
</feature>
<feature type="compositionally biased region" description="Basic and acidic residues" evidence="7">
    <location>
        <begin position="680"/>
        <end position="689"/>
    </location>
</feature>
<feature type="signal peptide" evidence="9">
    <location>
        <begin position="1"/>
        <end position="20"/>
    </location>
</feature>
<evidence type="ECO:0000259" key="10">
    <source>
        <dbReference type="SMART" id="SM01320"/>
    </source>
</evidence>
<feature type="transmembrane region" description="Helical" evidence="8">
    <location>
        <begin position="514"/>
        <end position="534"/>
    </location>
</feature>
<evidence type="ECO:0000256" key="3">
    <source>
        <dbReference type="ARBA" id="ARBA00022692"/>
    </source>
</evidence>
<evidence type="ECO:0000256" key="1">
    <source>
        <dbReference type="ARBA" id="ARBA00004141"/>
    </source>
</evidence>
<dbReference type="PANTHER" id="PTHR31145:SF2">
    <property type="entry name" value="FLAVIN CARRIER PROTEIN 2"/>
    <property type="match status" value="1"/>
</dbReference>